<dbReference type="InterPro" id="IPR011611">
    <property type="entry name" value="PfkB_dom"/>
</dbReference>
<reference evidence="7" key="1">
    <citation type="submission" date="2018-05" db="EMBL/GenBank/DDBJ databases">
        <authorList>
            <person name="Lanie J.A."/>
            <person name="Ng W.-L."/>
            <person name="Kazmierczak K.M."/>
            <person name="Andrzejewski T.M."/>
            <person name="Davidsen T.M."/>
            <person name="Wayne K.J."/>
            <person name="Tettelin H."/>
            <person name="Glass J.I."/>
            <person name="Rusch D."/>
            <person name="Podicherti R."/>
            <person name="Tsui H.-C.T."/>
            <person name="Winkler M.E."/>
        </authorList>
    </citation>
    <scope>NUCLEOTIDE SEQUENCE</scope>
</reference>
<accession>A0A382Q1B9</accession>
<dbReference type="PANTHER" id="PTHR43085">
    <property type="entry name" value="HEXOKINASE FAMILY MEMBER"/>
    <property type="match status" value="1"/>
</dbReference>
<evidence type="ECO:0000256" key="4">
    <source>
        <dbReference type="ARBA" id="ARBA00022777"/>
    </source>
</evidence>
<evidence type="ECO:0000256" key="3">
    <source>
        <dbReference type="ARBA" id="ARBA00022741"/>
    </source>
</evidence>
<evidence type="ECO:0000313" key="7">
    <source>
        <dbReference type="EMBL" id="SVC78698.1"/>
    </source>
</evidence>
<feature type="domain" description="Carbohydrate kinase PfkB" evidence="6">
    <location>
        <begin position="2"/>
        <end position="226"/>
    </location>
</feature>
<dbReference type="AlphaFoldDB" id="A0A382Q1B9"/>
<dbReference type="GO" id="GO:0005524">
    <property type="term" value="F:ATP binding"/>
    <property type="evidence" value="ECO:0007669"/>
    <property type="project" value="UniProtKB-KW"/>
</dbReference>
<organism evidence="7">
    <name type="scientific">marine metagenome</name>
    <dbReference type="NCBI Taxonomy" id="408172"/>
    <lineage>
        <taxon>unclassified sequences</taxon>
        <taxon>metagenomes</taxon>
        <taxon>ecological metagenomes</taxon>
    </lineage>
</organism>
<evidence type="ECO:0000256" key="1">
    <source>
        <dbReference type="ARBA" id="ARBA00010688"/>
    </source>
</evidence>
<feature type="non-terminal residue" evidence="7">
    <location>
        <position position="226"/>
    </location>
</feature>
<dbReference type="Pfam" id="PF00294">
    <property type="entry name" value="PfkB"/>
    <property type="match status" value="1"/>
</dbReference>
<dbReference type="InterPro" id="IPR050306">
    <property type="entry name" value="PfkB_Carbo_kinase"/>
</dbReference>
<evidence type="ECO:0000256" key="2">
    <source>
        <dbReference type="ARBA" id="ARBA00022679"/>
    </source>
</evidence>
<dbReference type="InterPro" id="IPR029056">
    <property type="entry name" value="Ribokinase-like"/>
</dbReference>
<dbReference type="EMBL" id="UINC01110890">
    <property type="protein sequence ID" value="SVC78698.1"/>
    <property type="molecule type" value="Genomic_DNA"/>
</dbReference>
<keyword evidence="4" id="KW-0418">Kinase</keyword>
<protein>
    <recommendedName>
        <fullName evidence="6">Carbohydrate kinase PfkB domain-containing protein</fullName>
    </recommendedName>
</protein>
<keyword evidence="2" id="KW-0808">Transferase</keyword>
<comment type="similarity">
    <text evidence="1">Belongs to the carbohydrate kinase PfkB family.</text>
</comment>
<proteinExistence type="inferred from homology"/>
<dbReference type="SUPFAM" id="SSF53613">
    <property type="entry name" value="Ribokinase-like"/>
    <property type="match status" value="1"/>
</dbReference>
<dbReference type="PANTHER" id="PTHR43085:SF1">
    <property type="entry name" value="PSEUDOURIDINE KINASE-RELATED"/>
    <property type="match status" value="1"/>
</dbReference>
<keyword evidence="3" id="KW-0547">Nucleotide-binding</keyword>
<gene>
    <name evidence="7" type="ORF">METZ01_LOCUS331552</name>
</gene>
<dbReference type="Gene3D" id="3.40.1190.20">
    <property type="match status" value="1"/>
</dbReference>
<evidence type="ECO:0000256" key="5">
    <source>
        <dbReference type="ARBA" id="ARBA00022840"/>
    </source>
</evidence>
<dbReference type="InterPro" id="IPR002139">
    <property type="entry name" value="Ribo/fructo_kinase"/>
</dbReference>
<dbReference type="PRINTS" id="PR00990">
    <property type="entry name" value="RIBOKINASE"/>
</dbReference>
<keyword evidence="5" id="KW-0067">ATP-binding</keyword>
<name>A0A382Q1B9_9ZZZZ</name>
<dbReference type="CDD" id="cd01167">
    <property type="entry name" value="bac_FRK"/>
    <property type="match status" value="1"/>
</dbReference>
<sequence>MILCCGEALIDFMPIEKANSQTFYKPCPGGSSLNTAVALGRLNHAVGMLTGISNDLFGKQLIAHLEESSVDCSLVVRSNLDTTLAFVSAESLEGNVEYAFYAKETADRSISIEKLPKSLPDNIEVLEFGSISLVMEPSASSYENLMLRESTKRFISLDPNIRPDFIPDALAFQKRFDNWLDHVDLLKLSNADLEWLYPNSNIYDAVSYILSKKVQAVFLTMGEKGA</sequence>
<evidence type="ECO:0000259" key="6">
    <source>
        <dbReference type="Pfam" id="PF00294"/>
    </source>
</evidence>
<dbReference type="GO" id="GO:0016301">
    <property type="term" value="F:kinase activity"/>
    <property type="evidence" value="ECO:0007669"/>
    <property type="project" value="UniProtKB-KW"/>
</dbReference>